<dbReference type="STRING" id="106634.TVD_08920"/>
<reference evidence="3 4" key="1">
    <citation type="submission" date="2015-04" db="EMBL/GenBank/DDBJ databases">
        <title>Complete Sequence for the Genome of the Thioalkalivibrio versutus D301.</title>
        <authorList>
            <person name="Mu T."/>
            <person name="Zhou J."/>
            <person name="Xu X."/>
        </authorList>
    </citation>
    <scope>NUCLEOTIDE SEQUENCE [LARGE SCALE GENOMIC DNA]</scope>
    <source>
        <strain evidence="3 4">D301</strain>
    </source>
</reference>
<name>A0A0G3G523_9GAMM</name>
<dbReference type="KEGG" id="tvr:TVD_08920"/>
<dbReference type="PATRIC" id="fig|106634.4.peg.1823"/>
<sequence>MFQSSNTRRSGRILALPLLLSAMASGCALLPVEQDAPAPTGDRPASEPAAPETDTAPPAGTDSQPETDTDTDTAAGTDTDTETETETRSTEPTEPSLGLHIARSSSAESERRVFLREQGHETLDPGRLGYYMDVLGARLRQELSGQPSAIDHQDSGIRVTLPEGADQARALDTIGRLLDEFGASLVTVIAHGHGMDASDTSSEGTEDDAMAAGRRLENAGVAPERLVLRVFGTTTPAGNLGSEAFSPQIELLIQPLAAS</sequence>
<dbReference type="EMBL" id="CP011367">
    <property type="protein sequence ID" value="AKJ95469.1"/>
    <property type="molecule type" value="Genomic_DNA"/>
</dbReference>
<dbReference type="Proteomes" id="UP000064201">
    <property type="component" value="Chromosome"/>
</dbReference>
<organism evidence="3 4">
    <name type="scientific">Thioalkalivibrio versutus</name>
    <dbReference type="NCBI Taxonomy" id="106634"/>
    <lineage>
        <taxon>Bacteria</taxon>
        <taxon>Pseudomonadati</taxon>
        <taxon>Pseudomonadota</taxon>
        <taxon>Gammaproteobacteria</taxon>
        <taxon>Chromatiales</taxon>
        <taxon>Ectothiorhodospiraceae</taxon>
        <taxon>Thioalkalivibrio</taxon>
    </lineage>
</organism>
<feature type="compositionally biased region" description="Low complexity" evidence="1">
    <location>
        <begin position="46"/>
        <end position="59"/>
    </location>
</feature>
<feature type="chain" id="PRO_5002553957" description="OmpA-like domain-containing protein" evidence="2">
    <location>
        <begin position="25"/>
        <end position="259"/>
    </location>
</feature>
<protein>
    <recommendedName>
        <fullName evidence="5">OmpA-like domain-containing protein</fullName>
    </recommendedName>
</protein>
<keyword evidence="4" id="KW-1185">Reference proteome</keyword>
<evidence type="ECO:0008006" key="5">
    <source>
        <dbReference type="Google" id="ProtNLM"/>
    </source>
</evidence>
<evidence type="ECO:0000256" key="2">
    <source>
        <dbReference type="SAM" id="SignalP"/>
    </source>
</evidence>
<feature type="region of interest" description="Disordered" evidence="1">
    <location>
        <begin position="33"/>
        <end position="110"/>
    </location>
</feature>
<feature type="signal peptide" evidence="2">
    <location>
        <begin position="1"/>
        <end position="24"/>
    </location>
</feature>
<accession>A0A0G3G523</accession>
<dbReference type="OrthoDB" id="9782229at2"/>
<evidence type="ECO:0000256" key="1">
    <source>
        <dbReference type="SAM" id="MobiDB-lite"/>
    </source>
</evidence>
<dbReference type="RefSeq" id="WP_047251395.1">
    <property type="nucleotide sequence ID" value="NZ_CP011367.1"/>
</dbReference>
<evidence type="ECO:0000313" key="3">
    <source>
        <dbReference type="EMBL" id="AKJ95469.1"/>
    </source>
</evidence>
<gene>
    <name evidence="3" type="ORF">TVD_08920</name>
</gene>
<dbReference type="AlphaFoldDB" id="A0A0G3G523"/>
<keyword evidence="2" id="KW-0732">Signal</keyword>
<evidence type="ECO:0000313" key="4">
    <source>
        <dbReference type="Proteomes" id="UP000064201"/>
    </source>
</evidence>
<proteinExistence type="predicted"/>